<feature type="region of interest" description="Disordered" evidence="1">
    <location>
        <begin position="18"/>
        <end position="38"/>
    </location>
</feature>
<proteinExistence type="predicted"/>
<dbReference type="Gene3D" id="3.30.40.220">
    <property type="match status" value="1"/>
</dbReference>
<reference evidence="2" key="1">
    <citation type="submission" date="2022-07" db="EMBL/GenBank/DDBJ databases">
        <authorList>
            <person name="Asif M."/>
            <person name="Alvi I.A."/>
            <person name="Rehman S.U."/>
        </authorList>
    </citation>
    <scope>NUCLEOTIDE SEQUENCE</scope>
</reference>
<sequence>MPYKDPEIKKIKGREYASRAEVKERRSKNHKKWREENKDYLKAKEARRRVEKRAQCLVASARTRARKKGIDFDLDSSVDELQAVINAGVCQFSGLPFDLTPGVKYNSPSLDRIDPDLGYVPGNVRIILHCFNCAFGNWGQDVFITAFMSRGEPHSRSR</sequence>
<keyword evidence="3" id="KW-1185">Reference proteome</keyword>
<keyword evidence="2" id="KW-0255">Endonuclease</keyword>
<organism evidence="2 3">
    <name type="scientific">Klebsiella phage SBP</name>
    <dbReference type="NCBI Taxonomy" id="2973661"/>
    <lineage>
        <taxon>Viruses</taxon>
        <taxon>Duplodnaviria</taxon>
        <taxon>Heunggongvirae</taxon>
        <taxon>Uroviricota</taxon>
        <taxon>Caudoviricetes</taxon>
        <taxon>Jameshumphriesvirinae</taxon>
        <taxon>Zewailvirus</taxon>
        <taxon>Zewailvirus SBP</taxon>
    </lineage>
</organism>
<evidence type="ECO:0000313" key="3">
    <source>
        <dbReference type="Proteomes" id="UP001163296"/>
    </source>
</evidence>
<keyword evidence="2" id="KW-0540">Nuclease</keyword>
<accession>A0A9X9P1V8</accession>
<dbReference type="Proteomes" id="UP001163296">
    <property type="component" value="Segment"/>
</dbReference>
<evidence type="ECO:0000256" key="1">
    <source>
        <dbReference type="SAM" id="MobiDB-lite"/>
    </source>
</evidence>
<name>A0A9X9P1V8_9CAUD</name>
<dbReference type="EMBL" id="OP114730">
    <property type="protein sequence ID" value="UYE94828.1"/>
    <property type="molecule type" value="Genomic_DNA"/>
</dbReference>
<dbReference type="GO" id="GO:0004519">
    <property type="term" value="F:endonuclease activity"/>
    <property type="evidence" value="ECO:0007669"/>
    <property type="project" value="UniProtKB-KW"/>
</dbReference>
<keyword evidence="2" id="KW-0378">Hydrolase</keyword>
<gene>
    <name evidence="2" type="ORF">SBP_00076</name>
</gene>
<evidence type="ECO:0000313" key="2">
    <source>
        <dbReference type="EMBL" id="UYE94828.1"/>
    </source>
</evidence>
<protein>
    <submittedName>
        <fullName evidence="2">HNH restriction endonuclease</fullName>
    </submittedName>
</protein>